<evidence type="ECO:0000313" key="2">
    <source>
        <dbReference type="Proteomes" id="UP001165960"/>
    </source>
</evidence>
<dbReference type="Proteomes" id="UP001165960">
    <property type="component" value="Unassembled WGS sequence"/>
</dbReference>
<name>A0ACC2RD77_9FUNG</name>
<dbReference type="EMBL" id="QTSX02007751">
    <property type="protein sequence ID" value="KAJ9048006.1"/>
    <property type="molecule type" value="Genomic_DNA"/>
</dbReference>
<accession>A0ACC2RD77</accession>
<sequence>MGACAGSMLSMPPNVLSMHANSGVLTAESKTETVTVKTAGFTRQQGSKQAAQVGSLSYLIPKIPPVARKCCGQQILVKIMSGLPS</sequence>
<reference evidence="1" key="1">
    <citation type="submission" date="2022-04" db="EMBL/GenBank/DDBJ databases">
        <title>Genome of the entomopathogenic fungus Entomophthora muscae.</title>
        <authorList>
            <person name="Elya C."/>
            <person name="Lovett B.R."/>
            <person name="Lee E."/>
            <person name="Macias A.M."/>
            <person name="Hajek A.E."/>
            <person name="De Bivort B.L."/>
            <person name="Kasson M.T."/>
            <person name="De Fine Licht H.H."/>
            <person name="Stajich J.E."/>
        </authorList>
    </citation>
    <scope>NUCLEOTIDE SEQUENCE</scope>
    <source>
        <strain evidence="1">Berkeley</strain>
    </source>
</reference>
<protein>
    <submittedName>
        <fullName evidence="1">Uncharacterized protein</fullName>
    </submittedName>
</protein>
<keyword evidence="2" id="KW-1185">Reference proteome</keyword>
<organism evidence="1 2">
    <name type="scientific">Entomophthora muscae</name>
    <dbReference type="NCBI Taxonomy" id="34485"/>
    <lineage>
        <taxon>Eukaryota</taxon>
        <taxon>Fungi</taxon>
        <taxon>Fungi incertae sedis</taxon>
        <taxon>Zoopagomycota</taxon>
        <taxon>Entomophthoromycotina</taxon>
        <taxon>Entomophthoromycetes</taxon>
        <taxon>Entomophthorales</taxon>
        <taxon>Entomophthoraceae</taxon>
        <taxon>Entomophthora</taxon>
    </lineage>
</organism>
<gene>
    <name evidence="1" type="ORF">DSO57_1039398</name>
</gene>
<proteinExistence type="predicted"/>
<evidence type="ECO:0000313" key="1">
    <source>
        <dbReference type="EMBL" id="KAJ9048006.1"/>
    </source>
</evidence>
<comment type="caution">
    <text evidence="1">The sequence shown here is derived from an EMBL/GenBank/DDBJ whole genome shotgun (WGS) entry which is preliminary data.</text>
</comment>